<sequence length="796" mass="90852">MSHSIQTVYVVHHSHTDIGYTDLQERVVQAQINYVRSALQLMELPENDGFRWNCETWFCVEQFLQQATPEETETFFTRMREGRIGFSANYLNFCDLADSAALNRRLDQVCTLLQSHGIAPKTAMCADINGISMGQRDALLNHGIEFLYTNIHCHHGMYPLYQNQNAYWWENEEGKRLLVWNGEHYNLGNVLGFKPNHNTNFMIQNFFGENGISSSDVVETLHQNLEAYLTLCEKEGYAYDFLVTSVSGVFSDNAPPEPEIWRIIEEYTRRYPDGVQVRMVSLQELYAAIADRLQDSPVYRGDLTDWWANGVGSTPYAVKHYRDAQHRYALAHRLDPQVGQRHPELCRTAEDNLLLYAEHTWGHSSTITNPYDTMVLNLDLRKTSYASKAHEAASRLLGAIAEEKGDTLRYYSSKGTLKVCVPNQVKGLQPVEFYVESPSLARARITRADGTELACQVSPHPRGKCLTFLDDFSDACEKTYFFEELPALAATLNSRKCYVGAERIRDIVNEYDTVTYRLPYGYETPWFCLEYRTGTGVTALVDKRTGKNLLGEGVAPFLTPLYEVTPVRPGVTDTYEERRLLGRNIRGQHAVLSIGTLEEVHCEEHGPVFTKIRLCYKLPGTVKADVLVKLYEAVPRLDFTLQLGKTLSSDVESVFLPMTLDLGSHRELWLKKGSEPYRPGVDQIPGTCMEYTMSDNGLAFVGEAGSALLASRDVPLFYFGEMRHHPIRLCDNQPQNNRRPVYSWVMNNTWETNFKMDLSGFSEFSYTLWRSEETDPKKAVAELDERCFDPWAFIVE</sequence>
<dbReference type="InterPro" id="IPR027291">
    <property type="entry name" value="Glyco_hydro_38_N_sf"/>
</dbReference>
<dbReference type="SUPFAM" id="SSF88713">
    <property type="entry name" value="Glycoside hydrolase/deacetylase"/>
    <property type="match status" value="1"/>
</dbReference>
<dbReference type="Gene3D" id="3.20.110.10">
    <property type="entry name" value="Glycoside hydrolase 38, N terminal domain"/>
    <property type="match status" value="1"/>
</dbReference>
<dbReference type="InterPro" id="IPR011330">
    <property type="entry name" value="Glyco_hydro/deAcase_b/a-brl"/>
</dbReference>
<dbReference type="AlphaFoldDB" id="A0A9D2SEJ1"/>
<dbReference type="CDD" id="cd10791">
    <property type="entry name" value="GH38N_AMII_like_1"/>
    <property type="match status" value="1"/>
</dbReference>
<reference evidence="2" key="1">
    <citation type="journal article" date="2021" name="PeerJ">
        <title>Extensive microbial diversity within the chicken gut microbiome revealed by metagenomics and culture.</title>
        <authorList>
            <person name="Gilroy R."/>
            <person name="Ravi A."/>
            <person name="Getino M."/>
            <person name="Pursley I."/>
            <person name="Horton D.L."/>
            <person name="Alikhan N.F."/>
            <person name="Baker D."/>
            <person name="Gharbi K."/>
            <person name="Hall N."/>
            <person name="Watson M."/>
            <person name="Adriaenssens E.M."/>
            <person name="Foster-Nyarko E."/>
            <person name="Jarju S."/>
            <person name="Secka A."/>
            <person name="Antonio M."/>
            <person name="Oren A."/>
            <person name="Chaudhuri R.R."/>
            <person name="La Ragione R."/>
            <person name="Hildebrand F."/>
            <person name="Pallen M.J."/>
        </authorList>
    </citation>
    <scope>NUCLEOTIDE SEQUENCE</scope>
    <source>
        <strain evidence="2">CHK185-1770</strain>
    </source>
</reference>
<gene>
    <name evidence="2" type="ORF">H9710_04385</name>
</gene>
<reference evidence="2" key="2">
    <citation type="submission" date="2021-04" db="EMBL/GenBank/DDBJ databases">
        <authorList>
            <person name="Gilroy R."/>
        </authorList>
    </citation>
    <scope>NUCLEOTIDE SEQUENCE</scope>
    <source>
        <strain evidence="2">CHK185-1770</strain>
    </source>
</reference>
<protein>
    <recommendedName>
        <fullName evidence="1">Glycoside hydrolase family 38 N-terminal domain-containing protein</fullName>
    </recommendedName>
</protein>
<evidence type="ECO:0000259" key="1">
    <source>
        <dbReference type="Pfam" id="PF01074"/>
    </source>
</evidence>
<dbReference type="InterPro" id="IPR000602">
    <property type="entry name" value="Glyco_hydro_38_N"/>
</dbReference>
<comment type="caution">
    <text evidence="2">The sequence shown here is derived from an EMBL/GenBank/DDBJ whole genome shotgun (WGS) entry which is preliminary data.</text>
</comment>
<dbReference type="EMBL" id="DWXG01000036">
    <property type="protein sequence ID" value="HJB97800.1"/>
    <property type="molecule type" value="Genomic_DNA"/>
</dbReference>
<evidence type="ECO:0000313" key="2">
    <source>
        <dbReference type="EMBL" id="HJB97800.1"/>
    </source>
</evidence>
<dbReference type="Pfam" id="PF01074">
    <property type="entry name" value="Glyco_hydro_38N"/>
    <property type="match status" value="1"/>
</dbReference>
<dbReference type="GO" id="GO:0004559">
    <property type="term" value="F:alpha-mannosidase activity"/>
    <property type="evidence" value="ECO:0007669"/>
    <property type="project" value="InterPro"/>
</dbReference>
<proteinExistence type="predicted"/>
<evidence type="ECO:0000313" key="3">
    <source>
        <dbReference type="Proteomes" id="UP000826793"/>
    </source>
</evidence>
<name>A0A9D2SEJ1_9FIRM</name>
<feature type="domain" description="Glycoside hydrolase family 38 N-terminal" evidence="1">
    <location>
        <begin position="7"/>
        <end position="299"/>
    </location>
</feature>
<dbReference type="Proteomes" id="UP000826793">
    <property type="component" value="Unassembled WGS sequence"/>
</dbReference>
<organism evidence="2 3">
    <name type="scientific">Candidatus Acutalibacter pullicola</name>
    <dbReference type="NCBI Taxonomy" id="2838417"/>
    <lineage>
        <taxon>Bacteria</taxon>
        <taxon>Bacillati</taxon>
        <taxon>Bacillota</taxon>
        <taxon>Clostridia</taxon>
        <taxon>Eubacteriales</taxon>
        <taxon>Acutalibacteraceae</taxon>
        <taxon>Acutalibacter</taxon>
    </lineage>
</organism>
<accession>A0A9D2SEJ1</accession>
<dbReference type="GO" id="GO:0006013">
    <property type="term" value="P:mannose metabolic process"/>
    <property type="evidence" value="ECO:0007669"/>
    <property type="project" value="InterPro"/>
</dbReference>